<evidence type="ECO:0000313" key="2">
    <source>
        <dbReference type="EMBL" id="MBW2940091.1"/>
    </source>
</evidence>
<gene>
    <name evidence="2" type="ORF">KXJ70_04855</name>
</gene>
<keyword evidence="1" id="KW-0732">Signal</keyword>
<feature type="signal peptide" evidence="1">
    <location>
        <begin position="1"/>
        <end position="21"/>
    </location>
</feature>
<feature type="chain" id="PRO_5045560496" evidence="1">
    <location>
        <begin position="22"/>
        <end position="154"/>
    </location>
</feature>
<dbReference type="PANTHER" id="PTHR36302">
    <property type="entry name" value="BLR7088 PROTEIN"/>
    <property type="match status" value="1"/>
</dbReference>
<dbReference type="RefSeq" id="WP_219042316.1">
    <property type="nucleotide sequence ID" value="NZ_JAHWDQ010000001.1"/>
</dbReference>
<comment type="caution">
    <text evidence="2">The sequence shown here is derived from an EMBL/GenBank/DDBJ whole genome shotgun (WGS) entry which is preliminary data.</text>
</comment>
<sequence>MLKIGRVMLAAAALAPLLAHTLEINDAYVRGLPPTQRNTAAFFTAVNTSDKPIELMAGESDAAERIEIHSHQHRDGMMLMQEQASVTIGAGESFVFAPGKYHLMLINITRPVRDGEEVSFSLKTSSGQEVTVVAPVVSVLKEPTATKEHSGMQP</sequence>
<accession>A0ABS6VQW5</accession>
<dbReference type="PANTHER" id="PTHR36302:SF1">
    <property type="entry name" value="COPPER CHAPERONE PCU(A)C"/>
    <property type="match status" value="1"/>
</dbReference>
<name>A0ABS6VQW5_9GAMM</name>
<dbReference type="InterPro" id="IPR058248">
    <property type="entry name" value="Lxx211020-like"/>
</dbReference>
<dbReference type="InterPro" id="IPR007410">
    <property type="entry name" value="LpqE-like"/>
</dbReference>
<protein>
    <submittedName>
        <fullName evidence="2">Copper chaperone PCu(A)C</fullName>
    </submittedName>
</protein>
<dbReference type="Pfam" id="PF04314">
    <property type="entry name" value="PCuAC"/>
    <property type="match status" value="1"/>
</dbReference>
<organism evidence="2 3">
    <name type="scientific">Zhongshania aquimaris</name>
    <dbReference type="NCBI Taxonomy" id="2857107"/>
    <lineage>
        <taxon>Bacteria</taxon>
        <taxon>Pseudomonadati</taxon>
        <taxon>Pseudomonadota</taxon>
        <taxon>Gammaproteobacteria</taxon>
        <taxon>Cellvibrionales</taxon>
        <taxon>Spongiibacteraceae</taxon>
        <taxon>Zhongshania</taxon>
    </lineage>
</organism>
<evidence type="ECO:0000256" key="1">
    <source>
        <dbReference type="SAM" id="SignalP"/>
    </source>
</evidence>
<dbReference type="Proteomes" id="UP001166291">
    <property type="component" value="Unassembled WGS sequence"/>
</dbReference>
<reference evidence="2" key="1">
    <citation type="submission" date="2021-07" db="EMBL/GenBank/DDBJ databases">
        <title>Zhongshania sp. CAU 1632 isolated from seawater.</title>
        <authorList>
            <person name="Kim W."/>
        </authorList>
    </citation>
    <scope>NUCLEOTIDE SEQUENCE</scope>
    <source>
        <strain evidence="2">CAU 1632</strain>
    </source>
</reference>
<dbReference type="EMBL" id="JAHWDQ010000001">
    <property type="protein sequence ID" value="MBW2940091.1"/>
    <property type="molecule type" value="Genomic_DNA"/>
</dbReference>
<keyword evidence="3" id="KW-1185">Reference proteome</keyword>
<evidence type="ECO:0000313" key="3">
    <source>
        <dbReference type="Proteomes" id="UP001166291"/>
    </source>
</evidence>
<proteinExistence type="predicted"/>